<dbReference type="Proteomes" id="UP000682802">
    <property type="component" value="Chromosome 2"/>
</dbReference>
<reference evidence="4 5" key="1">
    <citation type="submission" date="2021-05" db="EMBL/GenBank/DDBJ databases">
        <title>Comparative genomic studies on the polysaccharide-degrading batcterial strains of the Flammeovirga genus.</title>
        <authorList>
            <person name="Zewei F."/>
            <person name="Zheng Z."/>
            <person name="Yu L."/>
            <person name="Ruyue G."/>
            <person name="Yanhong M."/>
            <person name="Yuanyuan C."/>
            <person name="Jingyan G."/>
            <person name="Wenjun H."/>
        </authorList>
    </citation>
    <scope>NUCLEOTIDE SEQUENCE [LARGE SCALE GENOMIC DNA]</scope>
    <source>
        <strain evidence="4 5">YS10</strain>
    </source>
</reference>
<dbReference type="Pfam" id="PF18962">
    <property type="entry name" value="Por_Secre_tail"/>
    <property type="match status" value="1"/>
</dbReference>
<feature type="domain" description="MBG" evidence="2">
    <location>
        <begin position="581"/>
        <end position="649"/>
    </location>
</feature>
<dbReference type="Pfam" id="PF18887">
    <property type="entry name" value="MBG_3"/>
    <property type="match status" value="3"/>
</dbReference>
<dbReference type="EMBL" id="CP076129">
    <property type="protein sequence ID" value="QWG10228.1"/>
    <property type="molecule type" value="Genomic_DNA"/>
</dbReference>
<feature type="domain" description="MBG" evidence="2">
    <location>
        <begin position="458"/>
        <end position="493"/>
    </location>
</feature>
<feature type="domain" description="Secretion system C-terminal sorting" evidence="3">
    <location>
        <begin position="668"/>
        <end position="737"/>
    </location>
</feature>
<keyword evidence="1" id="KW-0732">Signal</keyword>
<evidence type="ECO:0000256" key="1">
    <source>
        <dbReference type="SAM" id="SignalP"/>
    </source>
</evidence>
<feature type="chain" id="PRO_5045659451" evidence="1">
    <location>
        <begin position="25"/>
        <end position="738"/>
    </location>
</feature>
<dbReference type="InterPro" id="IPR011050">
    <property type="entry name" value="Pectin_lyase_fold/virulence"/>
</dbReference>
<dbReference type="NCBIfam" id="TIGR04183">
    <property type="entry name" value="Por_Secre_tail"/>
    <property type="match status" value="1"/>
</dbReference>
<organism evidence="4 5">
    <name type="scientific">Flammeovirga kamogawensis</name>
    <dbReference type="NCBI Taxonomy" id="373891"/>
    <lineage>
        <taxon>Bacteria</taxon>
        <taxon>Pseudomonadati</taxon>
        <taxon>Bacteroidota</taxon>
        <taxon>Cytophagia</taxon>
        <taxon>Cytophagales</taxon>
        <taxon>Flammeovirgaceae</taxon>
        <taxon>Flammeovirga</taxon>
    </lineage>
</organism>
<feature type="signal peptide" evidence="1">
    <location>
        <begin position="1"/>
        <end position="24"/>
    </location>
</feature>
<accession>A0ABX8H2T7</accession>
<dbReference type="InterPro" id="IPR026444">
    <property type="entry name" value="Secre_tail"/>
</dbReference>
<dbReference type="InterPro" id="IPR059226">
    <property type="entry name" value="Choice_anch_Q_dom"/>
</dbReference>
<dbReference type="SUPFAM" id="SSF51126">
    <property type="entry name" value="Pectin lyase-like"/>
    <property type="match status" value="1"/>
</dbReference>
<dbReference type="NCBIfam" id="NF041518">
    <property type="entry name" value="choice_anch_Q"/>
    <property type="match status" value="1"/>
</dbReference>
<evidence type="ECO:0000259" key="3">
    <source>
        <dbReference type="Pfam" id="PF18962"/>
    </source>
</evidence>
<name>A0ABX8H2T7_9BACT</name>
<feature type="domain" description="MBG" evidence="2">
    <location>
        <begin position="508"/>
        <end position="578"/>
    </location>
</feature>
<dbReference type="RefSeq" id="WP_144075838.1">
    <property type="nucleotide sequence ID" value="NZ_CP076129.1"/>
</dbReference>
<evidence type="ECO:0000259" key="2">
    <source>
        <dbReference type="Pfam" id="PF18887"/>
    </source>
</evidence>
<dbReference type="InterPro" id="IPR043772">
    <property type="entry name" value="MBG_3"/>
</dbReference>
<keyword evidence="5" id="KW-1185">Reference proteome</keyword>
<dbReference type="Gene3D" id="2.160.20.10">
    <property type="entry name" value="Single-stranded right-handed beta-helix, Pectin lyase-like"/>
    <property type="match status" value="1"/>
</dbReference>
<evidence type="ECO:0000313" key="4">
    <source>
        <dbReference type="EMBL" id="QWG10228.1"/>
    </source>
</evidence>
<protein>
    <submittedName>
        <fullName evidence="4">T9SS type A sorting domain-containing protein</fullName>
    </submittedName>
</protein>
<gene>
    <name evidence="4" type="ORF">KM029_21335</name>
</gene>
<evidence type="ECO:0000313" key="5">
    <source>
        <dbReference type="Proteomes" id="UP000682802"/>
    </source>
</evidence>
<sequence>MKRILSKLLACCFLITLITTAANAQEVNYYLDAENGLDTNDGSSASPFKTLTKGIALVADAANTGKTVILNAKGTFGDKSIVLDGGAETEFVYKVTIQKWDAPAIFDGALTDGRDRLFSSLNSTELTLKEITVKNYEATGEAGAGNGGAFSFTWHSHLIVESCNFISNKANNAGGAIQSGGFLTVKNSYFGENYAKLKGAAIQQQNKAIIIENTTIYKNYTTEGGEGDDPEVYVTNQGGALLLLSHKKVSTEITAINNTIVGNYCEEQAGVGVTFFKNGSHVNLNILAFKNNLIYNHVEGQSHAGENYDLMVNNAAVLNSANVANNIMELSHANAVFAENTNNQVIAEKDGVAPIDQFLLSSTLEMNDKGVYYLKLNEGSVAIDAGTTGTTTDITGNAVVGSTRDVGAYEFTTSVAKKAATITMKSEEILDFTGSDITPEFEVKDAQGVVIGLDVAPLNITYNNGSALPNAIDVYNVKVTIDPSSDYEGSFEGIIRVVDPNAIIKELATVTLSDLEVGYDGTEKMPTVTTDVEGLTVEITYDGALDKPVEIGSYAVIATIVDENYEGKAEGTLVITKGTVEVSISSLEHLYDGTPKSATVSVGNDDFEIFVTYNGVNSAPIKPGSYVVIAAIVDEKYSGIAMDTLVISERGGLADPLAIDNSILEVNVFPNPSIGQFTVELGNNEKANLSVYTLTGKEVLKTEVRNKKIITLPTELSGVLVVKLISDEKSKIVKIYVK</sequence>
<proteinExistence type="predicted"/>
<dbReference type="InterPro" id="IPR012334">
    <property type="entry name" value="Pectin_lyas_fold"/>
</dbReference>